<feature type="transmembrane region" description="Helical" evidence="13">
    <location>
        <begin position="400"/>
        <end position="418"/>
    </location>
</feature>
<evidence type="ECO:0000256" key="9">
    <source>
        <dbReference type="ARBA" id="ARBA00057269"/>
    </source>
</evidence>
<dbReference type="GO" id="GO:0005886">
    <property type="term" value="C:plasma membrane"/>
    <property type="evidence" value="ECO:0007669"/>
    <property type="project" value="UniProtKB-SubCell"/>
</dbReference>
<comment type="function">
    <text evidence="9">Efflux pump; part of the gene cluster that mediates the biosynthesis of dothistromin (DOTH), a polyketide toxin very similar in structure to the aflatoxin precursor, versicolorin B. One function of dotC may be to transport early-stage dothistromin biosynthetic intermediates from the cytoplasm into vacuoles, thereby affecting the rate of dothistromin production.</text>
</comment>
<dbReference type="GO" id="GO:0005774">
    <property type="term" value="C:vacuolar membrane"/>
    <property type="evidence" value="ECO:0007669"/>
    <property type="project" value="UniProtKB-SubCell"/>
</dbReference>
<dbReference type="AlphaFoldDB" id="A0AAN6REB2"/>
<keyword evidence="8 13" id="KW-0472">Membrane</keyword>
<accession>A0AAN6REB2</accession>
<feature type="transmembrane region" description="Helical" evidence="13">
    <location>
        <begin position="111"/>
        <end position="131"/>
    </location>
</feature>
<comment type="subcellular location">
    <subcellularLocation>
        <location evidence="2">Cell membrane</location>
        <topology evidence="2">Multi-pass membrane protein</topology>
    </subcellularLocation>
    <subcellularLocation>
        <location evidence="1">Vacuole membrane</location>
        <topology evidence="1">Multi-pass membrane protein</topology>
    </subcellularLocation>
</comment>
<dbReference type="EMBL" id="WVTA01000017">
    <property type="protein sequence ID" value="KAK3200798.1"/>
    <property type="molecule type" value="Genomic_DNA"/>
</dbReference>
<keyword evidence="16" id="KW-1185">Reference proteome</keyword>
<evidence type="ECO:0000256" key="8">
    <source>
        <dbReference type="ARBA" id="ARBA00023136"/>
    </source>
</evidence>
<feature type="transmembrane region" description="Helical" evidence="13">
    <location>
        <begin position="230"/>
        <end position="250"/>
    </location>
</feature>
<keyword evidence="4" id="KW-1003">Cell membrane</keyword>
<dbReference type="PANTHER" id="PTHR23501:SF102">
    <property type="entry name" value="DRUG TRANSPORTER, PUTATIVE (AFU_ORTHOLOGUE AFUA_3G08530)-RELATED"/>
    <property type="match status" value="1"/>
</dbReference>
<feature type="domain" description="Major facilitator superfamily (MFS) profile" evidence="14">
    <location>
        <begin position="77"/>
        <end position="568"/>
    </location>
</feature>
<protein>
    <recommendedName>
        <fullName evidence="10">Efflux pump dotC</fullName>
    </recommendedName>
    <alternativeName>
        <fullName evidence="11">Dothistromin biosynthesis protein C</fullName>
    </alternativeName>
</protein>
<feature type="transmembrane region" description="Helical" evidence="13">
    <location>
        <begin position="143"/>
        <end position="168"/>
    </location>
</feature>
<evidence type="ECO:0000256" key="7">
    <source>
        <dbReference type="ARBA" id="ARBA00022989"/>
    </source>
</evidence>
<organism evidence="15 16">
    <name type="scientific">Pseudopithomyces chartarum</name>
    <dbReference type="NCBI Taxonomy" id="1892770"/>
    <lineage>
        <taxon>Eukaryota</taxon>
        <taxon>Fungi</taxon>
        <taxon>Dikarya</taxon>
        <taxon>Ascomycota</taxon>
        <taxon>Pezizomycotina</taxon>
        <taxon>Dothideomycetes</taxon>
        <taxon>Pleosporomycetidae</taxon>
        <taxon>Pleosporales</taxon>
        <taxon>Massarineae</taxon>
        <taxon>Didymosphaeriaceae</taxon>
        <taxon>Pseudopithomyces</taxon>
    </lineage>
</organism>
<sequence length="599" mass="64590">MNTTPRQSHSRDTEMEQPTHTASPADVNIASLLDAQVDTPDDGTQEKAQQQFAADGQQQPAEPKLINGRSRGKITMIMLALCLAVFLGALDITIVTTALPTISAEFQSSAVYTWIGSAFLLANAASIPSWGKISDIFGRKPMLMLANVIFMIGSLIVALAHNIAMLIAGRAVQGLGAGGLTILVKIVIGDIFPLNIRSVFYGVIGGVWAVAAATGPAVGGALTEKVSWRWCFYINLPLDGVAVLIIFFFLDIQTPRTPLLAGLKAVDWVGSILIVSGTLMFLYGLQSGGVQAPWGSVKIVCLLAFGLLAWALCILWELHYAKFPVMPMTLFKKVTNAATLFCVFIQGVVFISSDYYLPLYFQTIRGWTPLQSGLLVLPTALTLSLGSLSTGWVVAKTGWYLPPICLGLFLMTLGYGLFIDFDAYSSWPKIILFQVVAGLGVGPLFQAPIIALHAHTKPRDVATATSTLGFIRQLAQAISVTIGQVAYQNEMAKKEPTLMASGISPSMARLLTSGGSGANAEIISNLPPDQRSAVRVALAKSLEPMWLMYTCFAAAGLVASFFIRPKVLTHEHVDTKTGLEAEHENAEARRREREENKRT</sequence>
<evidence type="ECO:0000256" key="1">
    <source>
        <dbReference type="ARBA" id="ARBA00004128"/>
    </source>
</evidence>
<dbReference type="SUPFAM" id="SSF103473">
    <property type="entry name" value="MFS general substrate transporter"/>
    <property type="match status" value="1"/>
</dbReference>
<feature type="transmembrane region" description="Helical" evidence="13">
    <location>
        <begin position="199"/>
        <end position="218"/>
    </location>
</feature>
<reference evidence="15 16" key="1">
    <citation type="submission" date="2021-02" db="EMBL/GenBank/DDBJ databases">
        <title>Genome assembly of Pseudopithomyces chartarum.</title>
        <authorList>
            <person name="Jauregui R."/>
            <person name="Singh J."/>
            <person name="Voisey C."/>
        </authorList>
    </citation>
    <scope>NUCLEOTIDE SEQUENCE [LARGE SCALE GENOMIC DNA]</scope>
    <source>
        <strain evidence="15 16">AGR01</strain>
    </source>
</reference>
<feature type="transmembrane region" description="Helical" evidence="13">
    <location>
        <begin position="430"/>
        <end position="451"/>
    </location>
</feature>
<evidence type="ECO:0000256" key="4">
    <source>
        <dbReference type="ARBA" id="ARBA00022475"/>
    </source>
</evidence>
<feature type="transmembrane region" description="Helical" evidence="13">
    <location>
        <begin position="546"/>
        <end position="563"/>
    </location>
</feature>
<feature type="region of interest" description="Disordered" evidence="12">
    <location>
        <begin position="578"/>
        <end position="599"/>
    </location>
</feature>
<feature type="transmembrane region" description="Helical" evidence="13">
    <location>
        <begin position="297"/>
        <end position="318"/>
    </location>
</feature>
<evidence type="ECO:0000256" key="13">
    <source>
        <dbReference type="SAM" id="Phobius"/>
    </source>
</evidence>
<proteinExistence type="inferred from homology"/>
<evidence type="ECO:0000256" key="5">
    <source>
        <dbReference type="ARBA" id="ARBA00022554"/>
    </source>
</evidence>
<dbReference type="Gene3D" id="1.20.1720.10">
    <property type="entry name" value="Multidrug resistance protein D"/>
    <property type="match status" value="1"/>
</dbReference>
<dbReference type="CDD" id="cd17502">
    <property type="entry name" value="MFS_Azr1_MDR_like"/>
    <property type="match status" value="1"/>
</dbReference>
<dbReference type="FunFam" id="1.20.1720.10:FF:000014">
    <property type="entry name" value="MFS drug transporter, putative"/>
    <property type="match status" value="1"/>
</dbReference>
<feature type="region of interest" description="Disordered" evidence="12">
    <location>
        <begin position="1"/>
        <end position="25"/>
    </location>
</feature>
<evidence type="ECO:0000256" key="10">
    <source>
        <dbReference type="ARBA" id="ARBA00069956"/>
    </source>
</evidence>
<dbReference type="PROSITE" id="PS50850">
    <property type="entry name" value="MFS"/>
    <property type="match status" value="1"/>
</dbReference>
<feature type="transmembrane region" description="Helical" evidence="13">
    <location>
        <begin position="373"/>
        <end position="394"/>
    </location>
</feature>
<dbReference type="FunFam" id="1.20.1250.20:FF:000196">
    <property type="entry name" value="MFS toxin efflux pump (AflT)"/>
    <property type="match status" value="1"/>
</dbReference>
<feature type="transmembrane region" description="Helical" evidence="13">
    <location>
        <begin position="265"/>
        <end position="285"/>
    </location>
</feature>
<evidence type="ECO:0000256" key="6">
    <source>
        <dbReference type="ARBA" id="ARBA00022692"/>
    </source>
</evidence>
<dbReference type="InterPro" id="IPR020846">
    <property type="entry name" value="MFS_dom"/>
</dbReference>
<dbReference type="Gene3D" id="1.20.1250.20">
    <property type="entry name" value="MFS general substrate transporter like domains"/>
    <property type="match status" value="1"/>
</dbReference>
<dbReference type="Proteomes" id="UP001280581">
    <property type="component" value="Unassembled WGS sequence"/>
</dbReference>
<feature type="transmembrane region" description="Helical" evidence="13">
    <location>
        <begin position="74"/>
        <end position="99"/>
    </location>
</feature>
<evidence type="ECO:0000256" key="2">
    <source>
        <dbReference type="ARBA" id="ARBA00004651"/>
    </source>
</evidence>
<evidence type="ECO:0000256" key="11">
    <source>
        <dbReference type="ARBA" id="ARBA00083178"/>
    </source>
</evidence>
<evidence type="ECO:0000313" key="15">
    <source>
        <dbReference type="EMBL" id="KAK3200798.1"/>
    </source>
</evidence>
<dbReference type="InterPro" id="IPR036259">
    <property type="entry name" value="MFS_trans_sf"/>
</dbReference>
<comment type="caution">
    <text evidence="15">The sequence shown here is derived from an EMBL/GenBank/DDBJ whole genome shotgun (WGS) entry which is preliminary data.</text>
</comment>
<comment type="similarity">
    <text evidence="3">Belongs to the major facilitator superfamily. TCR/Tet family.</text>
</comment>
<keyword evidence="5" id="KW-0926">Vacuole</keyword>
<dbReference type="InterPro" id="IPR011701">
    <property type="entry name" value="MFS"/>
</dbReference>
<dbReference type="Pfam" id="PF07690">
    <property type="entry name" value="MFS_1"/>
    <property type="match status" value="1"/>
</dbReference>
<feature type="transmembrane region" description="Helical" evidence="13">
    <location>
        <begin position="338"/>
        <end position="361"/>
    </location>
</feature>
<evidence type="ECO:0000313" key="16">
    <source>
        <dbReference type="Proteomes" id="UP001280581"/>
    </source>
</evidence>
<name>A0AAN6REB2_9PLEO</name>
<evidence type="ECO:0000259" key="14">
    <source>
        <dbReference type="PROSITE" id="PS50850"/>
    </source>
</evidence>
<gene>
    <name evidence="15" type="ORF">GRF29_213g5086</name>
</gene>
<dbReference type="GO" id="GO:0022857">
    <property type="term" value="F:transmembrane transporter activity"/>
    <property type="evidence" value="ECO:0007669"/>
    <property type="project" value="InterPro"/>
</dbReference>
<evidence type="ECO:0000256" key="12">
    <source>
        <dbReference type="SAM" id="MobiDB-lite"/>
    </source>
</evidence>
<evidence type="ECO:0000256" key="3">
    <source>
        <dbReference type="ARBA" id="ARBA00007520"/>
    </source>
</evidence>
<keyword evidence="6 13" id="KW-0812">Transmembrane</keyword>
<dbReference type="PANTHER" id="PTHR23501">
    <property type="entry name" value="MAJOR FACILITATOR SUPERFAMILY"/>
    <property type="match status" value="1"/>
</dbReference>
<keyword evidence="7 13" id="KW-1133">Transmembrane helix</keyword>
<dbReference type="PRINTS" id="PR01036">
    <property type="entry name" value="TCRTETB"/>
</dbReference>